<accession>A0A942TGN9</accession>
<dbReference type="GO" id="GO:0009401">
    <property type="term" value="P:phosphoenolpyruvate-dependent sugar phosphotransferase system"/>
    <property type="evidence" value="ECO:0007669"/>
    <property type="project" value="InterPro"/>
</dbReference>
<dbReference type="RefSeq" id="WP_213124969.1">
    <property type="nucleotide sequence ID" value="NZ_JAGYPG010000002.1"/>
</dbReference>
<evidence type="ECO:0000313" key="2">
    <source>
        <dbReference type="EMBL" id="MBS4195779.1"/>
    </source>
</evidence>
<dbReference type="PANTHER" id="PTHR32502">
    <property type="entry name" value="N-ACETYLGALACTOSAMINE PERMEASE II COMPONENT-RELATED"/>
    <property type="match status" value="1"/>
</dbReference>
<organism evidence="2 3">
    <name type="scientific">Lederbergia citri</name>
    <dbReference type="NCBI Taxonomy" id="2833580"/>
    <lineage>
        <taxon>Bacteria</taxon>
        <taxon>Bacillati</taxon>
        <taxon>Bacillota</taxon>
        <taxon>Bacilli</taxon>
        <taxon>Bacillales</taxon>
        <taxon>Bacillaceae</taxon>
        <taxon>Lederbergia</taxon>
    </lineage>
</organism>
<keyword evidence="1" id="KW-0812">Transmembrane</keyword>
<feature type="transmembrane region" description="Helical" evidence="1">
    <location>
        <begin position="267"/>
        <end position="287"/>
    </location>
</feature>
<dbReference type="PANTHER" id="PTHR32502:SF23">
    <property type="entry name" value="TRANSPORT PROTEIN, PTS SYSTEM"/>
    <property type="match status" value="1"/>
</dbReference>
<proteinExistence type="predicted"/>
<dbReference type="GO" id="GO:0005886">
    <property type="term" value="C:plasma membrane"/>
    <property type="evidence" value="ECO:0007669"/>
    <property type="project" value="TreeGrafter"/>
</dbReference>
<feature type="transmembrane region" description="Helical" evidence="1">
    <location>
        <begin position="242"/>
        <end position="260"/>
    </location>
</feature>
<dbReference type="AlphaFoldDB" id="A0A942TGN9"/>
<gene>
    <name evidence="2" type="ORF">KHA97_11990</name>
</gene>
<dbReference type="Proteomes" id="UP000681414">
    <property type="component" value="Unassembled WGS sequence"/>
</dbReference>
<feature type="transmembrane region" description="Helical" evidence="1">
    <location>
        <begin position="131"/>
        <end position="150"/>
    </location>
</feature>
<comment type="caution">
    <text evidence="2">The sequence shown here is derived from an EMBL/GenBank/DDBJ whole genome shotgun (WGS) entry which is preliminary data.</text>
</comment>
<keyword evidence="1" id="KW-1133">Transmembrane helix</keyword>
<keyword evidence="1" id="KW-0472">Membrane</keyword>
<dbReference type="InterPro" id="IPR004704">
    <property type="entry name" value="PTS_IID_man"/>
</dbReference>
<keyword evidence="3" id="KW-1185">Reference proteome</keyword>
<feature type="transmembrane region" description="Helical" evidence="1">
    <location>
        <begin position="201"/>
        <end position="222"/>
    </location>
</feature>
<reference evidence="2 3" key="1">
    <citation type="submission" date="2021-05" db="EMBL/GenBank/DDBJ databases">
        <title>Novel Bacillus species.</title>
        <authorList>
            <person name="Liu G."/>
        </authorList>
    </citation>
    <scope>NUCLEOTIDE SEQUENCE [LARGE SCALE GENOMIC DNA]</scope>
    <source>
        <strain evidence="3">FJAT-49780</strain>
    </source>
</reference>
<sequence>MLGEEKVLDYVENFDNSEKQEMKVSKKVLNAVARRVLLFENSVNFERMQSLAFTYTMIPVLKVLYKDKQELSKALQRHLQFFNSNVATASLITGVTVAMEEQKASGKDISDDTINGMKTGLMGPAAGIGDALFWGTFVPIVGGITASMAMSGNGFAPILHQIIRIIVYVAFTFLFVKFGYRQGINLFQMVGQDTVKKITQGSTILAATVIGGLVASLVHAQTGLAMKSGDMSIKIQEIADQMLPNLVPISIFFLVFYLLNKRKWSPLLVIGFVFLLGIVASYFKILIVQN</sequence>
<evidence type="ECO:0000313" key="3">
    <source>
        <dbReference type="Proteomes" id="UP000681414"/>
    </source>
</evidence>
<dbReference type="Pfam" id="PF03613">
    <property type="entry name" value="EIID-AGA"/>
    <property type="match status" value="1"/>
</dbReference>
<protein>
    <submittedName>
        <fullName evidence="2">PTS system mannose/fructose/sorbose family transporter subunit IID</fullName>
    </submittedName>
</protein>
<evidence type="ECO:0000256" key="1">
    <source>
        <dbReference type="SAM" id="Phobius"/>
    </source>
</evidence>
<dbReference type="InterPro" id="IPR050303">
    <property type="entry name" value="GatZ_KbaZ_carbometab"/>
</dbReference>
<feature type="transmembrane region" description="Helical" evidence="1">
    <location>
        <begin position="162"/>
        <end position="180"/>
    </location>
</feature>
<name>A0A942TGN9_9BACI</name>
<dbReference type="PROSITE" id="PS51108">
    <property type="entry name" value="PTS_EIID"/>
    <property type="match status" value="1"/>
</dbReference>
<dbReference type="EMBL" id="JAGYPG010000002">
    <property type="protein sequence ID" value="MBS4195779.1"/>
    <property type="molecule type" value="Genomic_DNA"/>
</dbReference>